<dbReference type="RefSeq" id="WP_386094003.1">
    <property type="nucleotide sequence ID" value="NZ_JBHUOZ010000001.1"/>
</dbReference>
<name>A0ABW6A0D5_9BACT</name>
<protein>
    <submittedName>
        <fullName evidence="1">YdeI family protein</fullName>
    </submittedName>
</protein>
<dbReference type="Proteomes" id="UP001597511">
    <property type="component" value="Unassembled WGS sequence"/>
</dbReference>
<proteinExistence type="predicted"/>
<keyword evidence="2" id="KW-1185">Reference proteome</keyword>
<dbReference type="Pfam" id="PF13376">
    <property type="entry name" value="OmdA"/>
    <property type="match status" value="1"/>
</dbReference>
<organism evidence="1 2">
    <name type="scientific">Terrimonas rubra</name>
    <dbReference type="NCBI Taxonomy" id="1035890"/>
    <lineage>
        <taxon>Bacteria</taxon>
        <taxon>Pseudomonadati</taxon>
        <taxon>Bacteroidota</taxon>
        <taxon>Chitinophagia</taxon>
        <taxon>Chitinophagales</taxon>
        <taxon>Chitinophagaceae</taxon>
        <taxon>Terrimonas</taxon>
    </lineage>
</organism>
<gene>
    <name evidence="1" type="ORF">ACFS6H_00870</name>
</gene>
<dbReference type="EMBL" id="JBHUOZ010000001">
    <property type="protein sequence ID" value="MFD2918237.1"/>
    <property type="molecule type" value="Genomic_DNA"/>
</dbReference>
<evidence type="ECO:0000313" key="1">
    <source>
        <dbReference type="EMBL" id="MFD2918237.1"/>
    </source>
</evidence>
<comment type="caution">
    <text evidence="1">The sequence shown here is derived from an EMBL/GenBank/DDBJ whole genome shotgun (WGS) entry which is preliminary data.</text>
</comment>
<accession>A0ABW6A0D5</accession>
<reference evidence="2" key="1">
    <citation type="journal article" date="2019" name="Int. J. Syst. Evol. Microbiol.">
        <title>The Global Catalogue of Microorganisms (GCM) 10K type strain sequencing project: providing services to taxonomists for standard genome sequencing and annotation.</title>
        <authorList>
            <consortium name="The Broad Institute Genomics Platform"/>
            <consortium name="The Broad Institute Genome Sequencing Center for Infectious Disease"/>
            <person name="Wu L."/>
            <person name="Ma J."/>
        </authorList>
    </citation>
    <scope>NUCLEOTIDE SEQUENCE [LARGE SCALE GENOMIC DNA]</scope>
    <source>
        <strain evidence="2">KCTC 23299</strain>
    </source>
</reference>
<sequence>MPAQTNNEISSFCPKNQGEWRRWLKKHHQAETAVWLIYYKKTSPNHNLTWSEAVDEALCFGWIDSVKKTLDEERFIQFFSKRKPSSGWSKINKAKIEQLVKDDKMMPAGFACIEKAKQNGSWFLLDTVEAMIIPKDLLQAFKVYPGAKTYFTGLKKAEQKIMLHWVATAKRPETRAKRIDEIASLAAQQLKPKQFR</sequence>
<evidence type="ECO:0000313" key="2">
    <source>
        <dbReference type="Proteomes" id="UP001597511"/>
    </source>
</evidence>